<protein>
    <submittedName>
        <fullName evidence="1">Uncharacterized protein</fullName>
    </submittedName>
</protein>
<proteinExistence type="predicted"/>
<organism evidence="1">
    <name type="scientific">Anguilla anguilla</name>
    <name type="common">European freshwater eel</name>
    <name type="synonym">Muraena anguilla</name>
    <dbReference type="NCBI Taxonomy" id="7936"/>
    <lineage>
        <taxon>Eukaryota</taxon>
        <taxon>Metazoa</taxon>
        <taxon>Chordata</taxon>
        <taxon>Craniata</taxon>
        <taxon>Vertebrata</taxon>
        <taxon>Euteleostomi</taxon>
        <taxon>Actinopterygii</taxon>
        <taxon>Neopterygii</taxon>
        <taxon>Teleostei</taxon>
        <taxon>Anguilliformes</taxon>
        <taxon>Anguillidae</taxon>
        <taxon>Anguilla</taxon>
    </lineage>
</organism>
<sequence length="48" mass="5710">MHTHVYVCISVYKASQEVFFNDPYCEWILIASPLPLHVYYSQRGSEWT</sequence>
<dbReference type="EMBL" id="GBXM01098306">
    <property type="protein sequence ID" value="JAH10271.1"/>
    <property type="molecule type" value="Transcribed_RNA"/>
</dbReference>
<reference evidence="1" key="2">
    <citation type="journal article" date="2015" name="Fish Shellfish Immunol.">
        <title>Early steps in the European eel (Anguilla anguilla)-Vibrio vulnificus interaction in the gills: Role of the RtxA13 toxin.</title>
        <authorList>
            <person name="Callol A."/>
            <person name="Pajuelo D."/>
            <person name="Ebbesson L."/>
            <person name="Teles M."/>
            <person name="MacKenzie S."/>
            <person name="Amaro C."/>
        </authorList>
    </citation>
    <scope>NUCLEOTIDE SEQUENCE</scope>
</reference>
<reference evidence="1" key="1">
    <citation type="submission" date="2014-11" db="EMBL/GenBank/DDBJ databases">
        <authorList>
            <person name="Amaro Gonzalez C."/>
        </authorList>
    </citation>
    <scope>NUCLEOTIDE SEQUENCE</scope>
</reference>
<name>A0A0E9Q078_ANGAN</name>
<evidence type="ECO:0000313" key="1">
    <source>
        <dbReference type="EMBL" id="JAH10271.1"/>
    </source>
</evidence>
<dbReference type="AlphaFoldDB" id="A0A0E9Q078"/>
<accession>A0A0E9Q078</accession>